<dbReference type="GO" id="GO:0008483">
    <property type="term" value="F:transaminase activity"/>
    <property type="evidence" value="ECO:0007669"/>
    <property type="project" value="UniProtKB-KW"/>
</dbReference>
<protein>
    <submittedName>
        <fullName evidence="1">Glutamate-1-semialdehyde aminotransferase</fullName>
    </submittedName>
</protein>
<accession>A0ABS2R5A9</accession>
<evidence type="ECO:0000313" key="2">
    <source>
        <dbReference type="Proteomes" id="UP000823485"/>
    </source>
</evidence>
<name>A0ABS2R5A9_9BACI</name>
<comment type="caution">
    <text evidence="1">The sequence shown here is derived from an EMBL/GenBank/DDBJ whole genome shotgun (WGS) entry which is preliminary data.</text>
</comment>
<proteinExistence type="predicted"/>
<dbReference type="SUPFAM" id="SSF53383">
    <property type="entry name" value="PLP-dependent transferases"/>
    <property type="match status" value="1"/>
</dbReference>
<sequence length="60" mass="6317">MKAYKSEAVMVAIRAARATAGKDKIVIVTGAFHGTFDGVAAQRAYTTKFLNSTPISLGTL</sequence>
<dbReference type="Gene3D" id="3.40.640.10">
    <property type="entry name" value="Type I PLP-dependent aspartate aminotransferase-like (Major domain)"/>
    <property type="match status" value="1"/>
</dbReference>
<dbReference type="InterPro" id="IPR015424">
    <property type="entry name" value="PyrdxlP-dep_Trfase"/>
</dbReference>
<keyword evidence="2" id="KW-1185">Reference proteome</keyword>
<keyword evidence="1" id="KW-0032">Aminotransferase</keyword>
<keyword evidence="1" id="KW-0808">Transferase</keyword>
<reference evidence="1 2" key="1">
    <citation type="submission" date="2021-01" db="EMBL/GenBank/DDBJ databases">
        <title>Genomic Encyclopedia of Type Strains, Phase IV (KMG-IV): sequencing the most valuable type-strain genomes for metagenomic binning, comparative biology and taxonomic classification.</title>
        <authorList>
            <person name="Goeker M."/>
        </authorList>
    </citation>
    <scope>NUCLEOTIDE SEQUENCE [LARGE SCALE GENOMIC DNA]</scope>
    <source>
        <strain evidence="1 2">DSM 105453</strain>
    </source>
</reference>
<dbReference type="EMBL" id="JAFBFH010000009">
    <property type="protein sequence ID" value="MBM7714773.1"/>
    <property type="molecule type" value="Genomic_DNA"/>
</dbReference>
<dbReference type="Proteomes" id="UP000823485">
    <property type="component" value="Unassembled WGS sequence"/>
</dbReference>
<evidence type="ECO:0000313" key="1">
    <source>
        <dbReference type="EMBL" id="MBM7714773.1"/>
    </source>
</evidence>
<gene>
    <name evidence="1" type="ORF">JOC94_001745</name>
</gene>
<dbReference type="InterPro" id="IPR015421">
    <property type="entry name" value="PyrdxlP-dep_Trfase_major"/>
</dbReference>
<organism evidence="1 2">
    <name type="scientific">Siminovitchia thermophila</name>
    <dbReference type="NCBI Taxonomy" id="1245522"/>
    <lineage>
        <taxon>Bacteria</taxon>
        <taxon>Bacillati</taxon>
        <taxon>Bacillota</taxon>
        <taxon>Bacilli</taxon>
        <taxon>Bacillales</taxon>
        <taxon>Bacillaceae</taxon>
        <taxon>Siminovitchia</taxon>
    </lineage>
</organism>